<evidence type="ECO:0000313" key="2">
    <source>
        <dbReference type="EMBL" id="CAL5139759.1"/>
    </source>
</evidence>
<evidence type="ECO:0000256" key="1">
    <source>
        <dbReference type="SAM" id="Phobius"/>
    </source>
</evidence>
<evidence type="ECO:0000313" key="3">
    <source>
        <dbReference type="Proteomes" id="UP001497525"/>
    </source>
</evidence>
<keyword evidence="1" id="KW-1133">Transmembrane helix</keyword>
<keyword evidence="1" id="KW-0472">Membrane</keyword>
<dbReference type="EMBL" id="CAXLJL010000634">
    <property type="protein sequence ID" value="CAL5139759.1"/>
    <property type="molecule type" value="Genomic_DNA"/>
</dbReference>
<name>A0AAV2TU76_CALDB</name>
<organism evidence="2 3">
    <name type="scientific">Calicophoron daubneyi</name>
    <name type="common">Rumen fluke</name>
    <name type="synonym">Paramphistomum daubneyi</name>
    <dbReference type="NCBI Taxonomy" id="300641"/>
    <lineage>
        <taxon>Eukaryota</taxon>
        <taxon>Metazoa</taxon>
        <taxon>Spiralia</taxon>
        <taxon>Lophotrochozoa</taxon>
        <taxon>Platyhelminthes</taxon>
        <taxon>Trematoda</taxon>
        <taxon>Digenea</taxon>
        <taxon>Plagiorchiida</taxon>
        <taxon>Pronocephalata</taxon>
        <taxon>Paramphistomoidea</taxon>
        <taxon>Paramphistomidae</taxon>
        <taxon>Calicophoron</taxon>
    </lineage>
</organism>
<accession>A0AAV2TU76</accession>
<sequence>MSGDSNSLTSSKSSPMVNPNLAGLKASMLIQLTRTYSHLSFKHANFLHHQKPGIYSHRGIAGIRYDRTTEYRRRRRIEMHSKLPPDMYLPLINPVKVTTVVLCAYLLSVIILLVSFGVIVFFDQKALQMARRTCCFFCCCMYCCGNAWYERADMSLQGHGSDESSDDLCCFKVSESVRRKRWITVSSYDRIQKVEEELHKDSVKFDERSKSIVGTSRTRLFSERSFGQTSGSRSGKTKDNLLRVRLEFLSDLATYMAARSAEDVLDTENSISDEETSIRTDFSASTGNLSTTEKQLRQLQLLKEL</sequence>
<reference evidence="2" key="1">
    <citation type="submission" date="2024-06" db="EMBL/GenBank/DDBJ databases">
        <authorList>
            <person name="Liu X."/>
            <person name="Lenzi L."/>
            <person name="Haldenby T S."/>
            <person name="Uol C."/>
        </authorList>
    </citation>
    <scope>NUCLEOTIDE SEQUENCE</scope>
</reference>
<feature type="transmembrane region" description="Helical" evidence="1">
    <location>
        <begin position="97"/>
        <end position="122"/>
    </location>
</feature>
<keyword evidence="1" id="KW-0812">Transmembrane</keyword>
<gene>
    <name evidence="2" type="ORF">CDAUBV1_LOCUS14952</name>
</gene>
<dbReference type="AlphaFoldDB" id="A0AAV2TU76"/>
<proteinExistence type="predicted"/>
<dbReference type="Proteomes" id="UP001497525">
    <property type="component" value="Unassembled WGS sequence"/>
</dbReference>
<comment type="caution">
    <text evidence="2">The sequence shown here is derived from an EMBL/GenBank/DDBJ whole genome shotgun (WGS) entry which is preliminary data.</text>
</comment>
<protein>
    <submittedName>
        <fullName evidence="2">Uncharacterized protein</fullName>
    </submittedName>
</protein>